<evidence type="ECO:0000256" key="3">
    <source>
        <dbReference type="ARBA" id="ARBA00023015"/>
    </source>
</evidence>
<evidence type="ECO:0000313" key="8">
    <source>
        <dbReference type="Proteomes" id="UP000036987"/>
    </source>
</evidence>
<feature type="region of interest" description="Disordered" evidence="6">
    <location>
        <begin position="52"/>
        <end position="80"/>
    </location>
</feature>
<dbReference type="AlphaFoldDB" id="A0A0K9P700"/>
<dbReference type="GO" id="GO:0003712">
    <property type="term" value="F:transcription coregulator activity"/>
    <property type="evidence" value="ECO:0000318"/>
    <property type="project" value="GO_Central"/>
</dbReference>
<evidence type="ECO:0000313" key="7">
    <source>
        <dbReference type="EMBL" id="KMZ63970.1"/>
    </source>
</evidence>
<proteinExistence type="inferred from homology"/>
<evidence type="ECO:0000256" key="6">
    <source>
        <dbReference type="SAM" id="MobiDB-lite"/>
    </source>
</evidence>
<dbReference type="EMBL" id="LFYR01001193">
    <property type="protein sequence ID" value="KMZ63970.1"/>
    <property type="molecule type" value="Genomic_DNA"/>
</dbReference>
<evidence type="ECO:0000256" key="2">
    <source>
        <dbReference type="ARBA" id="ARBA00005635"/>
    </source>
</evidence>
<evidence type="ECO:0000256" key="4">
    <source>
        <dbReference type="ARBA" id="ARBA00023163"/>
    </source>
</evidence>
<dbReference type="Proteomes" id="UP000036987">
    <property type="component" value="Unassembled WGS sequence"/>
</dbReference>
<comment type="subcellular location">
    <subcellularLocation>
        <location evidence="1">Nucleus</location>
    </subcellularLocation>
</comment>
<keyword evidence="5" id="KW-0539">Nucleus</keyword>
<evidence type="ECO:0000256" key="5">
    <source>
        <dbReference type="ARBA" id="ARBA00023242"/>
    </source>
</evidence>
<keyword evidence="8" id="KW-1185">Reference proteome</keyword>
<evidence type="ECO:0000256" key="1">
    <source>
        <dbReference type="ARBA" id="ARBA00004123"/>
    </source>
</evidence>
<dbReference type="GO" id="GO:0070847">
    <property type="term" value="C:core mediator complex"/>
    <property type="evidence" value="ECO:0000318"/>
    <property type="project" value="GO_Central"/>
</dbReference>
<protein>
    <submittedName>
        <fullName evidence="7">Uncharacterized protein</fullName>
    </submittedName>
</protein>
<reference evidence="8" key="1">
    <citation type="journal article" date="2016" name="Nature">
        <title>The genome of the seagrass Zostera marina reveals angiosperm adaptation to the sea.</title>
        <authorList>
            <person name="Olsen J.L."/>
            <person name="Rouze P."/>
            <person name="Verhelst B."/>
            <person name="Lin Y.-C."/>
            <person name="Bayer T."/>
            <person name="Collen J."/>
            <person name="Dattolo E."/>
            <person name="De Paoli E."/>
            <person name="Dittami S."/>
            <person name="Maumus F."/>
            <person name="Michel G."/>
            <person name="Kersting A."/>
            <person name="Lauritano C."/>
            <person name="Lohaus R."/>
            <person name="Toepel M."/>
            <person name="Tonon T."/>
            <person name="Vanneste K."/>
            <person name="Amirebrahimi M."/>
            <person name="Brakel J."/>
            <person name="Bostroem C."/>
            <person name="Chovatia M."/>
            <person name="Grimwood J."/>
            <person name="Jenkins J.W."/>
            <person name="Jueterbock A."/>
            <person name="Mraz A."/>
            <person name="Stam W.T."/>
            <person name="Tice H."/>
            <person name="Bornberg-Bauer E."/>
            <person name="Green P.J."/>
            <person name="Pearson G.A."/>
            <person name="Procaccini G."/>
            <person name="Duarte C.M."/>
            <person name="Schmutz J."/>
            <person name="Reusch T.B.H."/>
            <person name="Van de Peer Y."/>
        </authorList>
    </citation>
    <scope>NUCLEOTIDE SEQUENCE [LARGE SCALE GENOMIC DNA]</scope>
    <source>
        <strain evidence="8">cv. Finnish</strain>
    </source>
</reference>
<dbReference type="InterPro" id="IPR019313">
    <property type="entry name" value="Mediator_Med17"/>
</dbReference>
<comment type="similarity">
    <text evidence="2">Belongs to the Mediator complex subunit 17 family.</text>
</comment>
<dbReference type="PANTHER" id="PTHR13114:SF7">
    <property type="entry name" value="MEDIATOR OF RNA POLYMERASE II TRANSCRIPTION SUBUNIT 17"/>
    <property type="match status" value="1"/>
</dbReference>
<accession>A0A0K9P700</accession>
<dbReference type="PANTHER" id="PTHR13114">
    <property type="entry name" value="MEDIATOR OF RNA POLYMERASE II TRANSCRIPTION SUBUNIT 17"/>
    <property type="match status" value="1"/>
</dbReference>
<comment type="caution">
    <text evidence="7">The sequence shown here is derived from an EMBL/GenBank/DDBJ whole genome shotgun (WGS) entry which is preliminary data.</text>
</comment>
<keyword evidence="3" id="KW-0805">Transcription regulation</keyword>
<name>A0A0K9P700_ZOSMR</name>
<dbReference type="STRING" id="29655.A0A0K9P700"/>
<dbReference type="GO" id="GO:0016592">
    <property type="term" value="C:mediator complex"/>
    <property type="evidence" value="ECO:0000318"/>
    <property type="project" value="GO_Central"/>
</dbReference>
<dbReference type="GO" id="GO:0006357">
    <property type="term" value="P:regulation of transcription by RNA polymerase II"/>
    <property type="evidence" value="ECO:0000318"/>
    <property type="project" value="GO_Central"/>
</dbReference>
<keyword evidence="4" id="KW-0804">Transcription</keyword>
<organism evidence="7 8">
    <name type="scientific">Zostera marina</name>
    <name type="common">Eelgrass</name>
    <dbReference type="NCBI Taxonomy" id="29655"/>
    <lineage>
        <taxon>Eukaryota</taxon>
        <taxon>Viridiplantae</taxon>
        <taxon>Streptophyta</taxon>
        <taxon>Embryophyta</taxon>
        <taxon>Tracheophyta</taxon>
        <taxon>Spermatophyta</taxon>
        <taxon>Magnoliopsida</taxon>
        <taxon>Liliopsida</taxon>
        <taxon>Zosteraceae</taxon>
        <taxon>Zostera</taxon>
    </lineage>
</organism>
<gene>
    <name evidence="7" type="ORF">ZOSMA_38G00790</name>
</gene>
<dbReference type="OrthoDB" id="2020583at2759"/>
<sequence>MFIEFDKLPRNRVEFVDESGSERFSLEVDFEEKQLGLIQKLDFSNEVEKYGKRSRNGSSDEIEIAKENKKKKKNPDSTPWPWQSLMENMQAAQQELSLIIDVINTVEANEAVAVAGMAKPKPLTNEILSDLSVSTAKKLQSIRDLGNYFKQTSKSLENQIAKGTRFYNPLTRLQYNWRMKLHHRRGSEVYIFDLMGISSSKSNTFPFSTSIINVDCDKNGKLVLQLPLRSFHSLHFRFFENDSCRRWLHSTSSKIHSITPHDDNNKTIDVENVDECIKRLHSVLRDIHVSHFEEKVFDFVIHQALASSSGVEIVSLYENFLKLGVGKGASVNLSLMLSEEDKTMSSEELDIDKEQDTFKKTISLFPNAACFHIHLTSITHENEGCPDEIGLINDFIMSGVHSIFSKKVLSDLEALANGVPFVYLMTIPTWHTRMSSWSFFIKLPEFIVNRLNSQEMRDGLIVNVMVIDDCVKVTAGMGSLNKTVDTYYDPNLIDLTMSLLLKIASHVIQWLLEEALMLGLKASRDFLALSFDMEEDNDITLIAHVDVEDGHCKISWSIMVVEKKDKFSWVDQTQTDTDTITFLGYLSLESLYSILIDFTGFNIIDTLTSSAIPSPSIL</sequence>
<dbReference type="OMA" id="THENEGC"/>